<feature type="domain" description="2EXR" evidence="1">
    <location>
        <begin position="4"/>
        <end position="93"/>
    </location>
</feature>
<name>A0A9P4UXC3_9PLEO</name>
<accession>A0A9P4UXC3</accession>
<keyword evidence="3" id="KW-1185">Reference proteome</keyword>
<dbReference type="PANTHER" id="PTHR35910:SF1">
    <property type="entry name" value="2EXR DOMAIN-CONTAINING PROTEIN"/>
    <property type="match status" value="1"/>
</dbReference>
<gene>
    <name evidence="2" type="ORF">EJ04DRAFT_586655</name>
</gene>
<evidence type="ECO:0000313" key="3">
    <source>
        <dbReference type="Proteomes" id="UP000799444"/>
    </source>
</evidence>
<dbReference type="EMBL" id="ML996223">
    <property type="protein sequence ID" value="KAF2730199.1"/>
    <property type="molecule type" value="Genomic_DNA"/>
</dbReference>
<dbReference type="PANTHER" id="PTHR35910">
    <property type="entry name" value="2EXR DOMAIN-CONTAINING PROTEIN"/>
    <property type="match status" value="1"/>
</dbReference>
<dbReference type="AlphaFoldDB" id="A0A9P4UXC3"/>
<dbReference type="Pfam" id="PF20150">
    <property type="entry name" value="2EXR"/>
    <property type="match status" value="1"/>
</dbReference>
<evidence type="ECO:0000313" key="2">
    <source>
        <dbReference type="EMBL" id="KAF2730199.1"/>
    </source>
</evidence>
<reference evidence="2" key="1">
    <citation type="journal article" date="2020" name="Stud. Mycol.">
        <title>101 Dothideomycetes genomes: a test case for predicting lifestyles and emergence of pathogens.</title>
        <authorList>
            <person name="Haridas S."/>
            <person name="Albert R."/>
            <person name="Binder M."/>
            <person name="Bloem J."/>
            <person name="Labutti K."/>
            <person name="Salamov A."/>
            <person name="Andreopoulos B."/>
            <person name="Baker S."/>
            <person name="Barry K."/>
            <person name="Bills G."/>
            <person name="Bluhm B."/>
            <person name="Cannon C."/>
            <person name="Castanera R."/>
            <person name="Culley D."/>
            <person name="Daum C."/>
            <person name="Ezra D."/>
            <person name="Gonzalez J."/>
            <person name="Henrissat B."/>
            <person name="Kuo A."/>
            <person name="Liang C."/>
            <person name="Lipzen A."/>
            <person name="Lutzoni F."/>
            <person name="Magnuson J."/>
            <person name="Mondo S."/>
            <person name="Nolan M."/>
            <person name="Ohm R."/>
            <person name="Pangilinan J."/>
            <person name="Park H.-J."/>
            <person name="Ramirez L."/>
            <person name="Alfaro M."/>
            <person name="Sun H."/>
            <person name="Tritt A."/>
            <person name="Yoshinaga Y."/>
            <person name="Zwiers L.-H."/>
            <person name="Turgeon B."/>
            <person name="Goodwin S."/>
            <person name="Spatafora J."/>
            <person name="Crous P."/>
            <person name="Grigoriev I."/>
        </authorList>
    </citation>
    <scope>NUCLEOTIDE SEQUENCE</scope>
    <source>
        <strain evidence="2">CBS 125425</strain>
    </source>
</reference>
<dbReference type="InterPro" id="IPR045518">
    <property type="entry name" value="2EXR"/>
</dbReference>
<dbReference type="Proteomes" id="UP000799444">
    <property type="component" value="Unassembled WGS sequence"/>
</dbReference>
<dbReference type="OrthoDB" id="3473305at2759"/>
<organism evidence="2 3">
    <name type="scientific">Polyplosphaeria fusca</name>
    <dbReference type="NCBI Taxonomy" id="682080"/>
    <lineage>
        <taxon>Eukaryota</taxon>
        <taxon>Fungi</taxon>
        <taxon>Dikarya</taxon>
        <taxon>Ascomycota</taxon>
        <taxon>Pezizomycotina</taxon>
        <taxon>Dothideomycetes</taxon>
        <taxon>Pleosporomycetidae</taxon>
        <taxon>Pleosporales</taxon>
        <taxon>Tetraplosphaeriaceae</taxon>
        <taxon>Polyplosphaeria</taxon>
    </lineage>
</organism>
<sequence>MATFHPFRRLATELRIQIWELTVEPRTVNIQVRHRDKAYRRGAFLTSSTPVPAVLQTCQEARNLGLYQKCFSELAMPDKGLGYVWANLDIDIIDVGECYFEDIQPIAPLIRRLRFKREISSEFFCHSEVNDLRAFENVEEIYIVCADGLYAWVGALEEHHWPCGEENVCFIDPNDGRIFRGPEGLDLIYEVTEQEVQQHEIQQLEIGE</sequence>
<proteinExistence type="predicted"/>
<protein>
    <recommendedName>
        <fullName evidence="1">2EXR domain-containing protein</fullName>
    </recommendedName>
</protein>
<comment type="caution">
    <text evidence="2">The sequence shown here is derived from an EMBL/GenBank/DDBJ whole genome shotgun (WGS) entry which is preliminary data.</text>
</comment>
<evidence type="ECO:0000259" key="1">
    <source>
        <dbReference type="Pfam" id="PF20150"/>
    </source>
</evidence>